<dbReference type="SUPFAM" id="SSF56281">
    <property type="entry name" value="Metallo-hydrolase/oxidoreductase"/>
    <property type="match status" value="1"/>
</dbReference>
<comment type="similarity">
    <text evidence="2">Belongs to the metallo-beta-lactamase superfamily. Glyoxalase II family.</text>
</comment>
<accession>Q39ZZ6</accession>
<dbReference type="RefSeq" id="WP_011342871.1">
    <property type="nucleotide sequence ID" value="NC_007498.2"/>
</dbReference>
<dbReference type="HOGENOM" id="CLU_030571_5_3_7"/>
<dbReference type="Proteomes" id="UP000002534">
    <property type="component" value="Chromosome"/>
</dbReference>
<evidence type="ECO:0000256" key="1">
    <source>
        <dbReference type="ARBA" id="ARBA00001947"/>
    </source>
</evidence>
<dbReference type="Gene3D" id="3.60.15.10">
    <property type="entry name" value="Ribonuclease Z/Hydroxyacylglutathione hydrolase-like"/>
    <property type="match status" value="1"/>
</dbReference>
<keyword evidence="4 7" id="KW-0378">Hydrolase</keyword>
<dbReference type="KEGG" id="pca:Pcar_3076"/>
<dbReference type="EMBL" id="CP000142">
    <property type="protein sequence ID" value="ABA90311.1"/>
    <property type="molecule type" value="Genomic_DNA"/>
</dbReference>
<dbReference type="STRING" id="338963.Pcar_3076"/>
<dbReference type="InterPro" id="IPR051682">
    <property type="entry name" value="Mito_Persulfide_Diox"/>
</dbReference>
<name>Q39ZZ6_SYNC1</name>
<evidence type="ECO:0000256" key="2">
    <source>
        <dbReference type="ARBA" id="ARBA00006759"/>
    </source>
</evidence>
<dbReference type="GO" id="GO:0070813">
    <property type="term" value="P:hydrogen sulfide metabolic process"/>
    <property type="evidence" value="ECO:0007669"/>
    <property type="project" value="TreeGrafter"/>
</dbReference>
<dbReference type="PANTHER" id="PTHR43084">
    <property type="entry name" value="PERSULFIDE DIOXYGENASE ETHE1"/>
    <property type="match status" value="1"/>
</dbReference>
<dbReference type="GO" id="GO:0050313">
    <property type="term" value="F:sulfur dioxygenase activity"/>
    <property type="evidence" value="ECO:0007669"/>
    <property type="project" value="TreeGrafter"/>
</dbReference>
<dbReference type="GO" id="GO:0046872">
    <property type="term" value="F:metal ion binding"/>
    <property type="evidence" value="ECO:0007669"/>
    <property type="project" value="UniProtKB-KW"/>
</dbReference>
<dbReference type="InterPro" id="IPR035680">
    <property type="entry name" value="Clx_II_MBL"/>
</dbReference>
<feature type="domain" description="Metallo-beta-lactamase" evidence="6">
    <location>
        <begin position="17"/>
        <end position="173"/>
    </location>
</feature>
<dbReference type="eggNOG" id="COG0491">
    <property type="taxonomic scope" value="Bacteria"/>
</dbReference>
<dbReference type="GO" id="GO:0016787">
    <property type="term" value="F:hydrolase activity"/>
    <property type="evidence" value="ECO:0007669"/>
    <property type="project" value="UniProtKB-KW"/>
</dbReference>
<dbReference type="InterPro" id="IPR036866">
    <property type="entry name" value="RibonucZ/Hydroxyglut_hydro"/>
</dbReference>
<dbReference type="PANTHER" id="PTHR43084:SF1">
    <property type="entry name" value="PERSULFIDE DIOXYGENASE ETHE1, MITOCHONDRIAL"/>
    <property type="match status" value="1"/>
</dbReference>
<evidence type="ECO:0000256" key="5">
    <source>
        <dbReference type="ARBA" id="ARBA00022833"/>
    </source>
</evidence>
<reference evidence="7 8" key="2">
    <citation type="journal article" date="2012" name="BMC Genomics">
        <title>The genome of Pelobacter carbinolicus reveals surprising metabolic capabilities and physiological features.</title>
        <authorList>
            <person name="Aklujkar M."/>
            <person name="Haveman S.A."/>
            <person name="Didonato R.Jr."/>
            <person name="Chertkov O."/>
            <person name="Han C.S."/>
            <person name="Land M.L."/>
            <person name="Brown P."/>
            <person name="Lovley D.R."/>
        </authorList>
    </citation>
    <scope>NUCLEOTIDE SEQUENCE [LARGE SCALE GENOMIC DNA]</scope>
    <source>
        <strain evidence="8">DSM 2380 / NBRC 103641 / GraBd1</strain>
    </source>
</reference>
<dbReference type="Pfam" id="PF00753">
    <property type="entry name" value="Lactamase_B"/>
    <property type="match status" value="1"/>
</dbReference>
<sequence length="207" mass="22201">MKVGNLEIVQIPAGEMKNFSYLLYCPVSRQGLAVDPSLEPQRLLDAIEAHNVKLTWLVNTHGHRDHVAGNGLILEATGAALAAHPLALPKLDRSLADGDVLTVGDTAVEIVHTPGHTPADITLHLPGALLTGDTLFVTKVGRADMAGSDPAALYASLRRLAAFPGETLVFPGHDYGPQPHSTIAFERQHNPYLRCPDLESFLALRMG</sequence>
<keyword evidence="5" id="KW-0862">Zinc</keyword>
<dbReference type="InterPro" id="IPR001279">
    <property type="entry name" value="Metallo-B-lactamas"/>
</dbReference>
<protein>
    <submittedName>
        <fullName evidence="7">Metal-dependent hydrolase, beta-lactamase superfamily</fullName>
    </submittedName>
</protein>
<gene>
    <name evidence="7" type="ordered locus">Pcar_3076</name>
</gene>
<dbReference type="SMART" id="SM00849">
    <property type="entry name" value="Lactamase_B"/>
    <property type="match status" value="1"/>
</dbReference>
<comment type="cofactor">
    <cofactor evidence="1">
        <name>Zn(2+)</name>
        <dbReference type="ChEBI" id="CHEBI:29105"/>
    </cofactor>
</comment>
<organism evidence="7 8">
    <name type="scientific">Syntrophotalea carbinolica (strain DSM 2380 / NBRC 103641 / GraBd1)</name>
    <name type="common">Pelobacter carbinolicus</name>
    <dbReference type="NCBI Taxonomy" id="338963"/>
    <lineage>
        <taxon>Bacteria</taxon>
        <taxon>Pseudomonadati</taxon>
        <taxon>Thermodesulfobacteriota</taxon>
        <taxon>Desulfuromonadia</taxon>
        <taxon>Desulfuromonadales</taxon>
        <taxon>Syntrophotaleaceae</taxon>
        <taxon>Syntrophotalea</taxon>
    </lineage>
</organism>
<evidence type="ECO:0000259" key="6">
    <source>
        <dbReference type="SMART" id="SM00849"/>
    </source>
</evidence>
<dbReference type="OrthoDB" id="9802991at2"/>
<dbReference type="AlphaFoldDB" id="Q39ZZ6"/>
<evidence type="ECO:0000313" key="7">
    <source>
        <dbReference type="EMBL" id="ABA90311.1"/>
    </source>
</evidence>
<keyword evidence="8" id="KW-1185">Reference proteome</keyword>
<evidence type="ECO:0000256" key="4">
    <source>
        <dbReference type="ARBA" id="ARBA00022801"/>
    </source>
</evidence>
<evidence type="ECO:0000256" key="3">
    <source>
        <dbReference type="ARBA" id="ARBA00022723"/>
    </source>
</evidence>
<evidence type="ECO:0000313" key="8">
    <source>
        <dbReference type="Proteomes" id="UP000002534"/>
    </source>
</evidence>
<reference evidence="8" key="1">
    <citation type="submission" date="2005-10" db="EMBL/GenBank/DDBJ databases">
        <title>Complete sequence of Pelobacter carbinolicus DSM 2380.</title>
        <authorList>
            <person name="Copeland A."/>
            <person name="Lucas S."/>
            <person name="Lapidus A."/>
            <person name="Barry K."/>
            <person name="Detter J.C."/>
            <person name="Glavina T."/>
            <person name="Hammon N."/>
            <person name="Israni S."/>
            <person name="Pitluck S."/>
            <person name="Chertkov O."/>
            <person name="Schmutz J."/>
            <person name="Larimer F."/>
            <person name="Land M."/>
            <person name="Kyrpides N."/>
            <person name="Ivanova N."/>
            <person name="Richardson P."/>
        </authorList>
    </citation>
    <scope>NUCLEOTIDE SEQUENCE [LARGE SCALE GENOMIC DNA]</scope>
    <source>
        <strain evidence="8">DSM 2380 / NBRC 103641 / GraBd1</strain>
    </source>
</reference>
<dbReference type="CDD" id="cd07723">
    <property type="entry name" value="hydroxyacylglutathione_hydrolase_MBL-fold"/>
    <property type="match status" value="1"/>
</dbReference>
<dbReference type="GO" id="GO:0006749">
    <property type="term" value="P:glutathione metabolic process"/>
    <property type="evidence" value="ECO:0007669"/>
    <property type="project" value="TreeGrafter"/>
</dbReference>
<keyword evidence="3" id="KW-0479">Metal-binding</keyword>
<proteinExistence type="inferred from homology"/>